<dbReference type="HOGENOM" id="CLU_3126046_0_0_1"/>
<dbReference type="Proteomes" id="UP000011668">
    <property type="component" value="Unassembled WGS sequence"/>
</dbReference>
<accession>L8WWX3</accession>
<proteinExistence type="predicted"/>
<dbReference type="EMBL" id="AFRT01001303">
    <property type="protein sequence ID" value="ELU40839.1"/>
    <property type="molecule type" value="Genomic_DNA"/>
</dbReference>
<evidence type="ECO:0000313" key="1">
    <source>
        <dbReference type="EMBL" id="ELU40839.1"/>
    </source>
</evidence>
<keyword evidence="2" id="KW-1185">Reference proteome</keyword>
<comment type="caution">
    <text evidence="1">The sequence shown here is derived from an EMBL/GenBank/DDBJ whole genome shotgun (WGS) entry which is preliminary data.</text>
</comment>
<protein>
    <submittedName>
        <fullName evidence="1">Uncharacterized protein</fullName>
    </submittedName>
</protein>
<reference evidence="1 2" key="1">
    <citation type="journal article" date="2013" name="Nat. Commun.">
        <title>The evolution and pathogenic mechanisms of the rice sheath blight pathogen.</title>
        <authorList>
            <person name="Zheng A."/>
            <person name="Lin R."/>
            <person name="Xu L."/>
            <person name="Qin P."/>
            <person name="Tang C."/>
            <person name="Ai P."/>
            <person name="Zhang D."/>
            <person name="Liu Y."/>
            <person name="Sun Z."/>
            <person name="Feng H."/>
            <person name="Wang Y."/>
            <person name="Chen Y."/>
            <person name="Liang X."/>
            <person name="Fu R."/>
            <person name="Li Q."/>
            <person name="Zhang J."/>
            <person name="Yu X."/>
            <person name="Xie Z."/>
            <person name="Ding L."/>
            <person name="Guan P."/>
            <person name="Tang J."/>
            <person name="Liang Y."/>
            <person name="Wang S."/>
            <person name="Deng Q."/>
            <person name="Li S."/>
            <person name="Zhu J."/>
            <person name="Wang L."/>
            <person name="Liu H."/>
            <person name="Li P."/>
        </authorList>
    </citation>
    <scope>NUCLEOTIDE SEQUENCE [LARGE SCALE GENOMIC DNA]</scope>
    <source>
        <strain evidence="2">AG-1 IA</strain>
    </source>
</reference>
<dbReference type="AlphaFoldDB" id="L8WWX3"/>
<name>L8WWX3_THACA</name>
<gene>
    <name evidence="1" type="ORF">AG1IA_05127</name>
</gene>
<sequence>MLLLVFELWFDFLRDVSRLGHEVIVTSPSAELSNECCDNIISLSSSLVGK</sequence>
<evidence type="ECO:0000313" key="2">
    <source>
        <dbReference type="Proteomes" id="UP000011668"/>
    </source>
</evidence>
<organism evidence="1 2">
    <name type="scientific">Thanatephorus cucumeris (strain AG1-IA)</name>
    <name type="common">Rice sheath blight fungus</name>
    <name type="synonym">Rhizoctonia solani</name>
    <dbReference type="NCBI Taxonomy" id="983506"/>
    <lineage>
        <taxon>Eukaryota</taxon>
        <taxon>Fungi</taxon>
        <taxon>Dikarya</taxon>
        <taxon>Basidiomycota</taxon>
        <taxon>Agaricomycotina</taxon>
        <taxon>Agaricomycetes</taxon>
        <taxon>Cantharellales</taxon>
        <taxon>Ceratobasidiaceae</taxon>
        <taxon>Rhizoctonia</taxon>
        <taxon>Rhizoctonia solani AG-1</taxon>
    </lineage>
</organism>